<dbReference type="InterPro" id="IPR035959">
    <property type="entry name" value="RutC-like_sf"/>
</dbReference>
<evidence type="ECO:0000313" key="1">
    <source>
        <dbReference type="EMBL" id="TKK71945.1"/>
    </source>
</evidence>
<sequence>MNKQLISSGTKWETLYGYSRAVKVGNVIAVSGTTAVDEASNIVGENDLYAQTVFIYQKIEKALQQAGATLNDIVRLRIFITDMSRYEEVLKAQGEFFANIRPAATIVEVTALIDKKLLVEIEADAVLE</sequence>
<reference evidence="1 2" key="1">
    <citation type="submission" date="2019-05" db="EMBL/GenBank/DDBJ databases">
        <title>Panacibacter sp. strain 17mud1-8 Genome sequencing and assembly.</title>
        <authorList>
            <person name="Chhetri G."/>
        </authorList>
    </citation>
    <scope>NUCLEOTIDE SEQUENCE [LARGE SCALE GENOMIC DNA]</scope>
    <source>
        <strain evidence="1 2">17mud1-8</strain>
    </source>
</reference>
<name>A0A4U3L987_9BACT</name>
<protein>
    <submittedName>
        <fullName evidence="1">RidA family protein</fullName>
    </submittedName>
</protein>
<organism evidence="1 2">
    <name type="scientific">Ilyomonas limi</name>
    <dbReference type="NCBI Taxonomy" id="2575867"/>
    <lineage>
        <taxon>Bacteria</taxon>
        <taxon>Pseudomonadati</taxon>
        <taxon>Bacteroidota</taxon>
        <taxon>Chitinophagia</taxon>
        <taxon>Chitinophagales</taxon>
        <taxon>Chitinophagaceae</taxon>
        <taxon>Ilyomonas</taxon>
    </lineage>
</organism>
<dbReference type="RefSeq" id="WP_137260185.1">
    <property type="nucleotide sequence ID" value="NZ_SZQL01000001.1"/>
</dbReference>
<dbReference type="CDD" id="cd06154">
    <property type="entry name" value="YjgF_YER057c_UK114_like_6"/>
    <property type="match status" value="1"/>
</dbReference>
<dbReference type="Proteomes" id="UP000305848">
    <property type="component" value="Unassembled WGS sequence"/>
</dbReference>
<dbReference type="Pfam" id="PF01042">
    <property type="entry name" value="Ribonuc_L-PSP"/>
    <property type="match status" value="1"/>
</dbReference>
<dbReference type="SUPFAM" id="SSF55298">
    <property type="entry name" value="YjgF-like"/>
    <property type="match status" value="1"/>
</dbReference>
<dbReference type="InterPro" id="IPR006175">
    <property type="entry name" value="YjgF/YER057c/UK114"/>
</dbReference>
<dbReference type="PANTHER" id="PTHR43857:SF1">
    <property type="entry name" value="YJGH FAMILY PROTEIN"/>
    <property type="match status" value="1"/>
</dbReference>
<evidence type="ECO:0000313" key="2">
    <source>
        <dbReference type="Proteomes" id="UP000305848"/>
    </source>
</evidence>
<dbReference type="EMBL" id="SZQL01000001">
    <property type="protein sequence ID" value="TKK71945.1"/>
    <property type="molecule type" value="Genomic_DNA"/>
</dbReference>
<proteinExistence type="predicted"/>
<dbReference type="AlphaFoldDB" id="A0A4U3L987"/>
<comment type="caution">
    <text evidence="1">The sequence shown here is derived from an EMBL/GenBank/DDBJ whole genome shotgun (WGS) entry which is preliminary data.</text>
</comment>
<keyword evidence="2" id="KW-1185">Reference proteome</keyword>
<accession>A0A4U3L987</accession>
<dbReference type="PANTHER" id="PTHR43857">
    <property type="entry name" value="BLR7761 PROTEIN"/>
    <property type="match status" value="1"/>
</dbReference>
<dbReference type="Gene3D" id="3.30.1330.40">
    <property type="entry name" value="RutC-like"/>
    <property type="match status" value="1"/>
</dbReference>
<gene>
    <name evidence="1" type="ORF">FC093_02730</name>
</gene>
<dbReference type="OrthoDB" id="9799840at2"/>